<evidence type="ECO:0000313" key="1">
    <source>
        <dbReference type="EMBL" id="SVD59834.1"/>
    </source>
</evidence>
<protein>
    <submittedName>
        <fullName evidence="1">Uncharacterized protein</fullName>
    </submittedName>
</protein>
<gene>
    <name evidence="1" type="ORF">METZ01_LOCUS412688</name>
</gene>
<proteinExistence type="predicted"/>
<dbReference type="EMBL" id="UINC01160926">
    <property type="protein sequence ID" value="SVD59834.1"/>
    <property type="molecule type" value="Genomic_DNA"/>
</dbReference>
<name>A0A382WML7_9ZZZZ</name>
<dbReference type="AlphaFoldDB" id="A0A382WML7"/>
<feature type="non-terminal residue" evidence="1">
    <location>
        <position position="1"/>
    </location>
</feature>
<reference evidence="1" key="1">
    <citation type="submission" date="2018-05" db="EMBL/GenBank/DDBJ databases">
        <authorList>
            <person name="Lanie J.A."/>
            <person name="Ng W.-L."/>
            <person name="Kazmierczak K.M."/>
            <person name="Andrzejewski T.M."/>
            <person name="Davidsen T.M."/>
            <person name="Wayne K.J."/>
            <person name="Tettelin H."/>
            <person name="Glass J.I."/>
            <person name="Rusch D."/>
            <person name="Podicherti R."/>
            <person name="Tsui H.-C.T."/>
            <person name="Winkler M.E."/>
        </authorList>
    </citation>
    <scope>NUCLEOTIDE SEQUENCE</scope>
</reference>
<accession>A0A382WML7</accession>
<feature type="non-terminal residue" evidence="1">
    <location>
        <position position="37"/>
    </location>
</feature>
<organism evidence="1">
    <name type="scientific">marine metagenome</name>
    <dbReference type="NCBI Taxonomy" id="408172"/>
    <lineage>
        <taxon>unclassified sequences</taxon>
        <taxon>metagenomes</taxon>
        <taxon>ecological metagenomes</taxon>
    </lineage>
</organism>
<sequence length="37" mass="3966">LRACLRSRCRTGVPTPTRLTTLHFPNGSLGCRGRGPG</sequence>